<dbReference type="InterPro" id="IPR007835">
    <property type="entry name" value="MOFRL"/>
</dbReference>
<dbReference type="FunFam" id="3.40.50.10180:FF:000001">
    <property type="entry name" value="Glycerate kinase"/>
    <property type="match status" value="1"/>
</dbReference>
<dbReference type="GO" id="GO:0008887">
    <property type="term" value="F:glycerate kinase activity"/>
    <property type="evidence" value="ECO:0007669"/>
    <property type="project" value="InterPro"/>
</dbReference>
<keyword evidence="2" id="KW-0547">Nucleotide-binding</keyword>
<dbReference type="Pfam" id="PF05161">
    <property type="entry name" value="MOFRL"/>
    <property type="match status" value="1"/>
</dbReference>
<dbReference type="EMBL" id="FMUX01000013">
    <property type="protein sequence ID" value="SCY62005.1"/>
    <property type="molecule type" value="Genomic_DNA"/>
</dbReference>
<dbReference type="Pfam" id="PF13660">
    <property type="entry name" value="DUF4147"/>
    <property type="match status" value="1"/>
</dbReference>
<keyword evidence="8" id="KW-1185">Reference proteome</keyword>
<dbReference type="OrthoDB" id="9766552at2"/>
<keyword evidence="4" id="KW-0067">ATP-binding</keyword>
<dbReference type="InterPro" id="IPR038614">
    <property type="entry name" value="GK_N_sf"/>
</dbReference>
<dbReference type="AlphaFoldDB" id="A0A1G5HDT3"/>
<evidence type="ECO:0000259" key="6">
    <source>
        <dbReference type="Pfam" id="PF13660"/>
    </source>
</evidence>
<dbReference type="Gene3D" id="3.40.50.10180">
    <property type="entry name" value="Glycerate kinase, MOFRL-like N-terminal domain"/>
    <property type="match status" value="1"/>
</dbReference>
<dbReference type="Gene3D" id="3.40.1480.10">
    <property type="entry name" value="MOFRL domain"/>
    <property type="match status" value="1"/>
</dbReference>
<organism evidence="7 8">
    <name type="scientific">Desulfoluna spongiiphila</name>
    <dbReference type="NCBI Taxonomy" id="419481"/>
    <lineage>
        <taxon>Bacteria</taxon>
        <taxon>Pseudomonadati</taxon>
        <taxon>Thermodesulfobacteriota</taxon>
        <taxon>Desulfobacteria</taxon>
        <taxon>Desulfobacterales</taxon>
        <taxon>Desulfolunaceae</taxon>
        <taxon>Desulfoluna</taxon>
    </lineage>
</organism>
<dbReference type="SUPFAM" id="SSF82544">
    <property type="entry name" value="GckA/TtuD-like"/>
    <property type="match status" value="1"/>
</dbReference>
<dbReference type="RefSeq" id="WP_092212358.1">
    <property type="nucleotide sequence ID" value="NZ_FMUX01000013.1"/>
</dbReference>
<name>A0A1G5HDT3_9BACT</name>
<dbReference type="Proteomes" id="UP000198870">
    <property type="component" value="Unassembled WGS sequence"/>
</dbReference>
<dbReference type="InterPro" id="IPR037035">
    <property type="entry name" value="GK-like_C_sf"/>
</dbReference>
<proteinExistence type="predicted"/>
<dbReference type="GO" id="GO:0005737">
    <property type="term" value="C:cytoplasm"/>
    <property type="evidence" value="ECO:0007669"/>
    <property type="project" value="TreeGrafter"/>
</dbReference>
<sequence>MNQTIQDAQTIFQAALSDVDPEGLIHQKLSLEGSILTVQADGEPLTFDLDQYHRILVVGVGKASARMALGVEQVLGTRITDGLVAVKYGHTEPTSRVRLIEAGHPVPDAKSVEAARSIVSLCRDADEKTLVINLISGGGSALMCCPYSESGLSLEDKQQVTQALLACGAEIQEINCIRKHLSGVKGGRLAQALYPADSLNLILSDVVGDHLDAIASGLTAPDPSSFSQAVAIVDKYKIHDALPPKVLDFLTRGSKGEIPETPGASDPAFGKTRNMLIGSNFQALKAARSKARDLGYNAIILSSQMTGEAREAAKFYLGIASEQLRNRTLAPTPACIIAGGETTVTMKGDGTGGRNQEMALAFLNELKNRPELHDHVVFLSGATDGNDGPTDAAGGIASAHGLEAAREAGVNLQRYLDTNDSYNALEQSEALLKTGPTNTNVCDVQVLIVT</sequence>
<dbReference type="InterPro" id="IPR025286">
    <property type="entry name" value="MOFRL_assoc_dom"/>
</dbReference>
<protein>
    <submittedName>
        <fullName evidence="7">Hydroxypyruvate reductase</fullName>
    </submittedName>
</protein>
<feature type="domain" description="MOFRL" evidence="5">
    <location>
        <begin position="334"/>
        <end position="443"/>
    </location>
</feature>
<evidence type="ECO:0000313" key="7">
    <source>
        <dbReference type="EMBL" id="SCY62005.1"/>
    </source>
</evidence>
<evidence type="ECO:0000256" key="1">
    <source>
        <dbReference type="ARBA" id="ARBA00022679"/>
    </source>
</evidence>
<keyword evidence="3" id="KW-0418">Kinase</keyword>
<evidence type="ECO:0000313" key="8">
    <source>
        <dbReference type="Proteomes" id="UP000198870"/>
    </source>
</evidence>
<dbReference type="STRING" id="419481.SAMN05216233_113132"/>
<keyword evidence="1" id="KW-0808">Transferase</keyword>
<dbReference type="PANTHER" id="PTHR12227:SF0">
    <property type="entry name" value="GLYCERATE KINASE"/>
    <property type="match status" value="1"/>
</dbReference>
<dbReference type="PANTHER" id="PTHR12227">
    <property type="entry name" value="GLYCERATE KINASE"/>
    <property type="match status" value="1"/>
</dbReference>
<dbReference type="InterPro" id="IPR039760">
    <property type="entry name" value="MOFRL_protein"/>
</dbReference>
<evidence type="ECO:0000256" key="4">
    <source>
        <dbReference type="ARBA" id="ARBA00022840"/>
    </source>
</evidence>
<dbReference type="FunFam" id="3.40.1480.10:FF:000002">
    <property type="entry name" value="Glycerate kinase"/>
    <property type="match status" value="1"/>
</dbReference>
<evidence type="ECO:0000259" key="5">
    <source>
        <dbReference type="Pfam" id="PF05161"/>
    </source>
</evidence>
<dbReference type="GO" id="GO:0005524">
    <property type="term" value="F:ATP binding"/>
    <property type="evidence" value="ECO:0007669"/>
    <property type="project" value="UniProtKB-KW"/>
</dbReference>
<keyword evidence="7" id="KW-0670">Pyruvate</keyword>
<accession>A0A1G5HDT3</accession>
<gene>
    <name evidence="7" type="ORF">SAMN05216233_113132</name>
</gene>
<evidence type="ECO:0000256" key="3">
    <source>
        <dbReference type="ARBA" id="ARBA00022777"/>
    </source>
</evidence>
<reference evidence="7 8" key="1">
    <citation type="submission" date="2016-10" db="EMBL/GenBank/DDBJ databases">
        <authorList>
            <person name="de Groot N.N."/>
        </authorList>
    </citation>
    <scope>NUCLEOTIDE SEQUENCE [LARGE SCALE GENOMIC DNA]</scope>
    <source>
        <strain evidence="7 8">AA1</strain>
    </source>
</reference>
<feature type="domain" description="MOFRL-associated" evidence="6">
    <location>
        <begin position="8"/>
        <end position="250"/>
    </location>
</feature>
<evidence type="ECO:0000256" key="2">
    <source>
        <dbReference type="ARBA" id="ARBA00022741"/>
    </source>
</evidence>